<protein>
    <recommendedName>
        <fullName evidence="4">ABC transporter substrate-binding protein</fullName>
    </recommendedName>
</protein>
<organism evidence="2 3">
    <name type="scientific">Bordetella flabilis</name>
    <dbReference type="NCBI Taxonomy" id="463014"/>
    <lineage>
        <taxon>Bacteria</taxon>
        <taxon>Pseudomonadati</taxon>
        <taxon>Pseudomonadota</taxon>
        <taxon>Betaproteobacteria</taxon>
        <taxon>Burkholderiales</taxon>
        <taxon>Alcaligenaceae</taxon>
        <taxon>Bordetella</taxon>
    </lineage>
</organism>
<dbReference type="InterPro" id="IPR038404">
    <property type="entry name" value="TRAP_DctP_sf"/>
</dbReference>
<dbReference type="PANTHER" id="PTHR33376:SF4">
    <property type="entry name" value="SIALIC ACID-BINDING PERIPLASMIC PROTEIN SIAP"/>
    <property type="match status" value="1"/>
</dbReference>
<keyword evidence="1" id="KW-0732">Signal</keyword>
<dbReference type="Gene3D" id="3.40.190.170">
    <property type="entry name" value="Bacterial extracellular solute-binding protein, family 7"/>
    <property type="match status" value="1"/>
</dbReference>
<evidence type="ECO:0000256" key="1">
    <source>
        <dbReference type="ARBA" id="ARBA00022729"/>
    </source>
</evidence>
<dbReference type="NCBIfam" id="NF037995">
    <property type="entry name" value="TRAP_S1"/>
    <property type="match status" value="1"/>
</dbReference>
<dbReference type="GO" id="GO:0055085">
    <property type="term" value="P:transmembrane transport"/>
    <property type="evidence" value="ECO:0007669"/>
    <property type="project" value="InterPro"/>
</dbReference>
<dbReference type="AlphaFoldDB" id="A0A193GEI2"/>
<dbReference type="InterPro" id="IPR018389">
    <property type="entry name" value="DctP_fam"/>
</dbReference>
<evidence type="ECO:0000313" key="3">
    <source>
        <dbReference type="Proteomes" id="UP000091926"/>
    </source>
</evidence>
<gene>
    <name evidence="2" type="ORF">BAU07_13795</name>
</gene>
<reference evidence="2 3" key="1">
    <citation type="submission" date="2016-06" db="EMBL/GenBank/DDBJ databases">
        <title>Complete genome sequences of Bordetella bronchialis and Bordetella flabilis.</title>
        <authorList>
            <person name="LiPuma J.J."/>
            <person name="Spilker T."/>
        </authorList>
    </citation>
    <scope>NUCLEOTIDE SEQUENCE [LARGE SCALE GENOMIC DNA]</scope>
    <source>
        <strain evidence="2 3">AU10664</strain>
    </source>
</reference>
<dbReference type="PANTHER" id="PTHR33376">
    <property type="match status" value="1"/>
</dbReference>
<accession>A0A193GEI2</accession>
<evidence type="ECO:0008006" key="4">
    <source>
        <dbReference type="Google" id="ProtNLM"/>
    </source>
</evidence>
<sequence length="319" mass="35398">MSAAQEPSAARWRGRQFHYQPVASHVHPFLVDLWDAVREETAGRLDIEVVADNGGLKKSHLEIVDGVIAGEIQFYALMGSILGPLAPAMNVQSLPFAFRDNDEVYRAMDGALGDALRADLGARGLYLMPYGLMENGFRHIATTGRVIADASDLEGLSIRIPEGKVFEETFRTLGAEPVPLFVLELYDALKTGKLQAQENPLAILDSLRLHEVVTHVSLTSHMWSGFNIIGNLPFWNALPEDVREIVLRNVKLHVGRQRSHTMALNEALAGTLRERGLRFNTADTDSFRQRLAGGFYGQWKDELGTRVWSLLEAEVGRLG</sequence>
<dbReference type="Proteomes" id="UP000091926">
    <property type="component" value="Chromosome"/>
</dbReference>
<name>A0A193GEI2_9BORD</name>
<keyword evidence="3" id="KW-1185">Reference proteome</keyword>
<dbReference type="CDD" id="cd13603">
    <property type="entry name" value="PBP2_TRAP_Siap_TeaA_like"/>
    <property type="match status" value="1"/>
</dbReference>
<dbReference type="EMBL" id="CP016172">
    <property type="protein sequence ID" value="ANN78018.1"/>
    <property type="molecule type" value="Genomic_DNA"/>
</dbReference>
<dbReference type="STRING" id="463014.BAU07_13795"/>
<dbReference type="OrthoDB" id="9794826at2"/>
<dbReference type="KEGG" id="bfz:BAU07_13795"/>
<dbReference type="Pfam" id="PF03480">
    <property type="entry name" value="DctP"/>
    <property type="match status" value="1"/>
</dbReference>
<evidence type="ECO:0000313" key="2">
    <source>
        <dbReference type="EMBL" id="ANN78018.1"/>
    </source>
</evidence>
<proteinExistence type="predicted"/>
<dbReference type="RefSeq" id="WP_066658671.1">
    <property type="nucleotide sequence ID" value="NZ_CBCSCL010000001.1"/>
</dbReference>